<evidence type="ECO:0000313" key="3">
    <source>
        <dbReference type="EMBL" id="EEC50957.1"/>
    </source>
</evidence>
<dbReference type="OrthoDB" id="49107at2759"/>
<evidence type="ECO:0008006" key="5">
    <source>
        <dbReference type="Google" id="ProtNLM"/>
    </source>
</evidence>
<sequence>MIELEDLPLAQSVSKADDGYEQGFDDEEPQDSHAALVDTVRGNGKEHRDALAYLLRYETMVRQQEAEDMATLSHIRPCVERLQELAGIENAQKSYATWSDTTADVLTDVVSFAQLKTALDNLECSTGTEFLATDRQLMMVLRMLTSKTTEMDADVKITWAEFLQCYKTCIVGMMTLQHLSSSDDRSRARDRTLSMLSLFEPPSTKLFNEDRHIDSRALTAERARRPGVPMLLQRRTLRSSKRSKQLVAGILLILASVAGLAFHISMSSGIQTNPLRSKIDTIGEQDNSPPPMMSPALPSSSFTTSPLVMPETANLKVENLPEATLAFATVDFFHPGSPDHYEPAVESMTFPVLVGGMVGLVGAPLAVTGLQILKTGLSAGSIVSSSIFVAGLASMASFSVRGFFAVLSKLLRKNV</sequence>
<dbReference type="HOGENOM" id="CLU_663020_0_0_1"/>
<reference evidence="4" key="2">
    <citation type="submission" date="2008-08" db="EMBL/GenBank/DDBJ databases">
        <authorList>
            <consortium name="Diatom Consortium"/>
            <person name="Grigoriev I."/>
            <person name="Grimwood J."/>
            <person name="Kuo A."/>
            <person name="Otillar R.P."/>
            <person name="Salamov A."/>
            <person name="Detter J.C."/>
            <person name="Lindquist E."/>
            <person name="Shapiro H."/>
            <person name="Lucas S."/>
            <person name="Glavina del Rio T."/>
            <person name="Pitluck S."/>
            <person name="Rokhsar D."/>
            <person name="Bowler C."/>
        </authorList>
    </citation>
    <scope>GENOME REANNOTATION</scope>
    <source>
        <strain evidence="4">CCAP 1055/1</strain>
    </source>
</reference>
<evidence type="ECO:0000256" key="2">
    <source>
        <dbReference type="SAM" id="Phobius"/>
    </source>
</evidence>
<organism evidence="3 4">
    <name type="scientific">Phaeodactylum tricornutum (strain CCAP 1055/1)</name>
    <dbReference type="NCBI Taxonomy" id="556484"/>
    <lineage>
        <taxon>Eukaryota</taxon>
        <taxon>Sar</taxon>
        <taxon>Stramenopiles</taxon>
        <taxon>Ochrophyta</taxon>
        <taxon>Bacillariophyta</taxon>
        <taxon>Bacillariophyceae</taxon>
        <taxon>Bacillariophycidae</taxon>
        <taxon>Naviculales</taxon>
        <taxon>Phaeodactylaceae</taxon>
        <taxon>Phaeodactylum</taxon>
    </lineage>
</organism>
<evidence type="ECO:0000256" key="1">
    <source>
        <dbReference type="SAM" id="MobiDB-lite"/>
    </source>
</evidence>
<protein>
    <recommendedName>
        <fullName evidence="5">Transmembrane protein</fullName>
    </recommendedName>
</protein>
<dbReference type="InParanoid" id="B7FTF2"/>
<accession>B7FTF2</accession>
<gene>
    <name evidence="3" type="ORF">PHATRDRAFT_43775</name>
</gene>
<dbReference type="GeneID" id="7197049"/>
<feature type="transmembrane region" description="Helical" evidence="2">
    <location>
        <begin position="348"/>
        <end position="370"/>
    </location>
</feature>
<feature type="transmembrane region" description="Helical" evidence="2">
    <location>
        <begin position="382"/>
        <end position="407"/>
    </location>
</feature>
<keyword evidence="4" id="KW-1185">Reference proteome</keyword>
<keyword evidence="2" id="KW-0812">Transmembrane</keyword>
<dbReference type="EMBL" id="CM000606">
    <property type="protein sequence ID" value="EEC50957.1"/>
    <property type="molecule type" value="Genomic_DNA"/>
</dbReference>
<feature type="transmembrane region" description="Helical" evidence="2">
    <location>
        <begin position="246"/>
        <end position="266"/>
    </location>
</feature>
<dbReference type="PaxDb" id="2850-Phatr43775"/>
<feature type="region of interest" description="Disordered" evidence="1">
    <location>
        <begin position="282"/>
        <end position="302"/>
    </location>
</feature>
<keyword evidence="2" id="KW-0472">Membrane</keyword>
<name>B7FTF2_PHATC</name>
<evidence type="ECO:0000313" key="4">
    <source>
        <dbReference type="Proteomes" id="UP000000759"/>
    </source>
</evidence>
<reference evidence="3 4" key="1">
    <citation type="journal article" date="2008" name="Nature">
        <title>The Phaeodactylum genome reveals the evolutionary history of diatom genomes.</title>
        <authorList>
            <person name="Bowler C."/>
            <person name="Allen A.E."/>
            <person name="Badger J.H."/>
            <person name="Grimwood J."/>
            <person name="Jabbari K."/>
            <person name="Kuo A."/>
            <person name="Maheswari U."/>
            <person name="Martens C."/>
            <person name="Maumus F."/>
            <person name="Otillar R.P."/>
            <person name="Rayko E."/>
            <person name="Salamov A."/>
            <person name="Vandepoele K."/>
            <person name="Beszteri B."/>
            <person name="Gruber A."/>
            <person name="Heijde M."/>
            <person name="Katinka M."/>
            <person name="Mock T."/>
            <person name="Valentin K."/>
            <person name="Verret F."/>
            <person name="Berges J.A."/>
            <person name="Brownlee C."/>
            <person name="Cadoret J.P."/>
            <person name="Chiovitti A."/>
            <person name="Choi C.J."/>
            <person name="Coesel S."/>
            <person name="De Martino A."/>
            <person name="Detter J.C."/>
            <person name="Durkin C."/>
            <person name="Falciatore A."/>
            <person name="Fournet J."/>
            <person name="Haruta M."/>
            <person name="Huysman M.J."/>
            <person name="Jenkins B.D."/>
            <person name="Jiroutova K."/>
            <person name="Jorgensen R.E."/>
            <person name="Joubert Y."/>
            <person name="Kaplan A."/>
            <person name="Kroger N."/>
            <person name="Kroth P.G."/>
            <person name="La Roche J."/>
            <person name="Lindquist E."/>
            <person name="Lommer M."/>
            <person name="Martin-Jezequel V."/>
            <person name="Lopez P.J."/>
            <person name="Lucas S."/>
            <person name="Mangogna M."/>
            <person name="McGinnis K."/>
            <person name="Medlin L.K."/>
            <person name="Montsant A."/>
            <person name="Oudot-Le Secq M.P."/>
            <person name="Napoli C."/>
            <person name="Obornik M."/>
            <person name="Parker M.S."/>
            <person name="Petit J.L."/>
            <person name="Porcel B.M."/>
            <person name="Poulsen N."/>
            <person name="Robison M."/>
            <person name="Rychlewski L."/>
            <person name="Rynearson T.A."/>
            <person name="Schmutz J."/>
            <person name="Shapiro H."/>
            <person name="Siaut M."/>
            <person name="Stanley M."/>
            <person name="Sussman M.R."/>
            <person name="Taylor A.R."/>
            <person name="Vardi A."/>
            <person name="von Dassow P."/>
            <person name="Vyverman W."/>
            <person name="Willis A."/>
            <person name="Wyrwicz L.S."/>
            <person name="Rokhsar D.S."/>
            <person name="Weissenbach J."/>
            <person name="Armbrust E.V."/>
            <person name="Green B.R."/>
            <person name="Van de Peer Y."/>
            <person name="Grigoriev I.V."/>
        </authorList>
    </citation>
    <scope>NUCLEOTIDE SEQUENCE [LARGE SCALE GENOMIC DNA]</scope>
    <source>
        <strain evidence="3 4">CCAP 1055/1</strain>
    </source>
</reference>
<dbReference type="Proteomes" id="UP000000759">
    <property type="component" value="Chromosome 2"/>
</dbReference>
<dbReference type="RefSeq" id="XP_002178143.1">
    <property type="nucleotide sequence ID" value="XM_002178107.1"/>
</dbReference>
<dbReference type="KEGG" id="pti:PHATRDRAFT_43775"/>
<proteinExistence type="predicted"/>
<dbReference type="AlphaFoldDB" id="B7FTF2"/>
<keyword evidence="2" id="KW-1133">Transmembrane helix</keyword>